<evidence type="ECO:0000256" key="3">
    <source>
        <dbReference type="ARBA" id="ARBA00022692"/>
    </source>
</evidence>
<dbReference type="PROSITE" id="PS50088">
    <property type="entry name" value="ANK_REPEAT"/>
    <property type="match status" value="3"/>
</dbReference>
<accession>A0A182HH43</accession>
<feature type="transmembrane region" description="Helical" evidence="8">
    <location>
        <begin position="339"/>
        <end position="358"/>
    </location>
</feature>
<protein>
    <recommendedName>
        <fullName evidence="8">Palmitoyltransferase</fullName>
        <ecNumber evidence="8">2.3.1.225</ecNumber>
    </recommendedName>
</protein>
<comment type="catalytic activity">
    <reaction evidence="8">
        <text>L-cysteinyl-[protein] + hexadecanoyl-CoA = S-hexadecanoyl-L-cysteinyl-[protein] + CoA</text>
        <dbReference type="Rhea" id="RHEA:36683"/>
        <dbReference type="Rhea" id="RHEA-COMP:10131"/>
        <dbReference type="Rhea" id="RHEA-COMP:11032"/>
        <dbReference type="ChEBI" id="CHEBI:29950"/>
        <dbReference type="ChEBI" id="CHEBI:57287"/>
        <dbReference type="ChEBI" id="CHEBI:57379"/>
        <dbReference type="ChEBI" id="CHEBI:74151"/>
        <dbReference type="EC" id="2.3.1.225"/>
    </reaction>
</comment>
<organism evidence="11 12">
    <name type="scientific">Anopheles arabiensis</name>
    <name type="common">Mosquito</name>
    <dbReference type="NCBI Taxonomy" id="7173"/>
    <lineage>
        <taxon>Eukaryota</taxon>
        <taxon>Metazoa</taxon>
        <taxon>Ecdysozoa</taxon>
        <taxon>Arthropoda</taxon>
        <taxon>Hexapoda</taxon>
        <taxon>Insecta</taxon>
        <taxon>Pterygota</taxon>
        <taxon>Neoptera</taxon>
        <taxon>Endopterygota</taxon>
        <taxon>Diptera</taxon>
        <taxon>Nematocera</taxon>
        <taxon>Culicoidea</taxon>
        <taxon>Culicidae</taxon>
        <taxon>Anophelinae</taxon>
        <taxon>Anopheles</taxon>
    </lineage>
</organism>
<keyword evidence="8" id="KW-0808">Transferase</keyword>
<comment type="subcellular location">
    <subcellularLocation>
        <location evidence="1">Membrane</location>
        <topology evidence="1">Multi-pass membrane protein</topology>
    </subcellularLocation>
</comment>
<dbReference type="GO" id="GO:0019706">
    <property type="term" value="F:protein-cysteine S-palmitoyltransferase activity"/>
    <property type="evidence" value="ECO:0007669"/>
    <property type="project" value="UniProtKB-EC"/>
</dbReference>
<dbReference type="InterPro" id="IPR001594">
    <property type="entry name" value="Palmitoyltrfase_DHHC"/>
</dbReference>
<dbReference type="Proteomes" id="UP000075840">
    <property type="component" value="Unassembled WGS sequence"/>
</dbReference>
<sequence>MYQSACTAAAAGGCSEPERHDRDGLITHETAVAPVEHDYSGFDIVKATQYGAIARVKELIEAGWDVNQPDSETVTLLHWAAINNRKDIIKYFLDKGAIVDAVGGELNATPLHWATRQGHLGAVVLLLAAGADPSLRDAEGCSCIHLAAQFGHTALVAYFIARGVNPDLQDRGGMTALMWAAWKISALDPVRLLLTLGANPSLADHTHGNTALHWAILARNATAISTLVLKGKANMEVPNLRGDTPLTMLQPHLGSIWIGTKVSDRIREATQQSHRRNPLVRMTLDKRFRWWSMIATPFLVFYLVGLVFCADTQIIIKIFLLACLYSVAYTIGQHLFDENLMALLPLSVYMATKLWFYVTWLTYIAPTVSFLASLAFLACSAGLWVCFLKSWRGNPGVIQPTQEQRFRTIIELSERGASGFEPSAFCSACLVRRPVRSKHCSVCDRCVARFDHHCPWVGNCIGAKNHKYFMGFLWMLLIMCGWMLYGGSNFYSYQVVCLGMTTNERLNRGRYRHFQAKGGKSPFNRGPVKNLFDFLECSCFGLVQPQRTDWMQFFEFDKHVEHEPLLRPDNFQKTQQDSSPLSPPTGNRNRTRRPARNPAERELATLLRTETINAMLKCSVPSLAAGLTFGALLGYGALLSSNEPPRPLLQIGTALVLAGMMGSRWARSGKFMPPGLICVLSCAMLARGLIYHNRYLPMIGAKQE</sequence>
<dbReference type="InterPro" id="IPR005349">
    <property type="entry name" value="TMEM14"/>
</dbReference>
<keyword evidence="7 8" id="KW-0472">Membrane</keyword>
<keyword evidence="4" id="KW-0677">Repeat</keyword>
<dbReference type="PROSITE" id="PS50297">
    <property type="entry name" value="ANK_REP_REGION"/>
    <property type="match status" value="3"/>
</dbReference>
<feature type="transmembrane region" description="Helical" evidence="8">
    <location>
        <begin position="468"/>
        <end position="485"/>
    </location>
</feature>
<reference evidence="11" key="1">
    <citation type="submission" date="2022-08" db="UniProtKB">
        <authorList>
            <consortium name="EnsemblMetazoa"/>
        </authorList>
    </citation>
    <scope>IDENTIFICATION</scope>
    <source>
        <strain evidence="11">Dongola</strain>
    </source>
</reference>
<keyword evidence="12" id="KW-1185">Reference proteome</keyword>
<dbReference type="PROSITE" id="PS50216">
    <property type="entry name" value="DHHC"/>
    <property type="match status" value="1"/>
</dbReference>
<comment type="similarity">
    <text evidence="8">Belongs to the DHHC palmitoyltransferase family.</text>
</comment>
<dbReference type="PANTHER" id="PTHR24161">
    <property type="entry name" value="ANK_REP_REGION DOMAIN-CONTAINING PROTEIN-RELATED"/>
    <property type="match status" value="1"/>
</dbReference>
<dbReference type="EMBL" id="APCN01002385">
    <property type="status" value="NOT_ANNOTATED_CDS"/>
    <property type="molecule type" value="Genomic_DNA"/>
</dbReference>
<dbReference type="EC" id="2.3.1.225" evidence="8"/>
<comment type="caution">
    <text evidence="8">Lacks conserved residue(s) required for the propagation of feature annotation.</text>
</comment>
<feature type="compositionally biased region" description="Polar residues" evidence="9">
    <location>
        <begin position="571"/>
        <end position="580"/>
    </location>
</feature>
<comment type="similarity">
    <text evidence="2">Belongs to the TMEM14 family.</text>
</comment>
<dbReference type="InterPro" id="IPR002110">
    <property type="entry name" value="Ankyrin_rpt"/>
</dbReference>
<evidence type="ECO:0000256" key="2">
    <source>
        <dbReference type="ARBA" id="ARBA00007590"/>
    </source>
</evidence>
<keyword evidence="5 8" id="KW-1133">Transmembrane helix</keyword>
<feature type="transmembrane region" description="Helical" evidence="8">
    <location>
        <begin position="614"/>
        <end position="635"/>
    </location>
</feature>
<evidence type="ECO:0000256" key="1">
    <source>
        <dbReference type="ARBA" id="ARBA00004141"/>
    </source>
</evidence>
<evidence type="ECO:0000313" key="12">
    <source>
        <dbReference type="Proteomes" id="UP000075840"/>
    </source>
</evidence>
<keyword evidence="3 8" id="KW-0812">Transmembrane</keyword>
<dbReference type="GO" id="GO:0016020">
    <property type="term" value="C:membrane"/>
    <property type="evidence" value="ECO:0007669"/>
    <property type="project" value="UniProtKB-SubCell"/>
</dbReference>
<keyword evidence="6" id="KW-0040">ANK repeat</keyword>
<dbReference type="Gene3D" id="1.25.40.20">
    <property type="entry name" value="Ankyrin repeat-containing domain"/>
    <property type="match status" value="1"/>
</dbReference>
<comment type="domain">
    <text evidence="8">The DHHC domain is required for palmitoyltransferase activity.</text>
</comment>
<evidence type="ECO:0000259" key="10">
    <source>
        <dbReference type="Pfam" id="PF01529"/>
    </source>
</evidence>
<feature type="transmembrane region" description="Helical" evidence="8">
    <location>
        <begin position="671"/>
        <end position="690"/>
    </location>
</feature>
<dbReference type="Pfam" id="PF03647">
    <property type="entry name" value="Tmemb_14"/>
    <property type="match status" value="1"/>
</dbReference>
<name>A0A182HH43_ANOAR</name>
<dbReference type="VEuPathDB" id="VectorBase:AARA21_011258"/>
<dbReference type="EnsemblMetazoa" id="AARA000546-RA">
    <property type="protein sequence ID" value="AARA000546-PA"/>
    <property type="gene ID" value="AARA000546"/>
</dbReference>
<evidence type="ECO:0000256" key="5">
    <source>
        <dbReference type="ARBA" id="ARBA00022989"/>
    </source>
</evidence>
<dbReference type="VEuPathDB" id="VectorBase:AARA21_002607"/>
<dbReference type="Pfam" id="PF01529">
    <property type="entry name" value="DHHC"/>
    <property type="match status" value="1"/>
</dbReference>
<dbReference type="AlphaFoldDB" id="A0A182HH43"/>
<dbReference type="InterPro" id="IPR036770">
    <property type="entry name" value="Ankyrin_rpt-contain_sf"/>
</dbReference>
<dbReference type="VEuPathDB" id="VectorBase:AARA000546"/>
<dbReference type="PANTHER" id="PTHR24161:SF85">
    <property type="entry name" value="PALMITOYLTRANSFERASE HIP14"/>
    <property type="match status" value="1"/>
</dbReference>
<evidence type="ECO:0000313" key="11">
    <source>
        <dbReference type="EnsemblMetazoa" id="AARA000546-PA"/>
    </source>
</evidence>
<dbReference type="SUPFAM" id="SSF48403">
    <property type="entry name" value="Ankyrin repeat"/>
    <property type="match status" value="1"/>
</dbReference>
<keyword evidence="8" id="KW-0012">Acyltransferase</keyword>
<evidence type="ECO:0000256" key="6">
    <source>
        <dbReference type="ARBA" id="ARBA00023043"/>
    </source>
</evidence>
<dbReference type="SMART" id="SM00248">
    <property type="entry name" value="ANK"/>
    <property type="match status" value="5"/>
</dbReference>
<dbReference type="Gene3D" id="1.10.10.1740">
    <property type="entry name" value="Transmembrane protein 14-like"/>
    <property type="match status" value="1"/>
</dbReference>
<dbReference type="Pfam" id="PF00023">
    <property type="entry name" value="Ank"/>
    <property type="match status" value="1"/>
</dbReference>
<feature type="region of interest" description="Disordered" evidence="9">
    <location>
        <begin position="569"/>
        <end position="600"/>
    </location>
</feature>
<proteinExistence type="inferred from homology"/>
<evidence type="ECO:0000256" key="7">
    <source>
        <dbReference type="ARBA" id="ARBA00023136"/>
    </source>
</evidence>
<evidence type="ECO:0000256" key="9">
    <source>
        <dbReference type="SAM" id="MobiDB-lite"/>
    </source>
</evidence>
<dbReference type="Pfam" id="PF13637">
    <property type="entry name" value="Ank_4"/>
    <property type="match status" value="1"/>
</dbReference>
<feature type="transmembrane region" description="Helical" evidence="8">
    <location>
        <begin position="290"/>
        <end position="308"/>
    </location>
</feature>
<dbReference type="Pfam" id="PF12796">
    <property type="entry name" value="Ank_2"/>
    <property type="match status" value="1"/>
</dbReference>
<feature type="domain" description="Palmitoyltransferase DHHC" evidence="10">
    <location>
        <begin position="421"/>
        <end position="494"/>
    </location>
</feature>
<evidence type="ECO:0000256" key="4">
    <source>
        <dbReference type="ARBA" id="ARBA00022737"/>
    </source>
</evidence>
<evidence type="ECO:0000256" key="8">
    <source>
        <dbReference type="RuleBase" id="RU079119"/>
    </source>
</evidence>
<feature type="transmembrane region" description="Helical" evidence="8">
    <location>
        <begin position="314"/>
        <end position="332"/>
    </location>
</feature>
<feature type="transmembrane region" description="Helical" evidence="8">
    <location>
        <begin position="364"/>
        <end position="387"/>
    </location>
</feature>
<dbReference type="InterPro" id="IPR044890">
    <property type="entry name" value="TMEM14_sf"/>
</dbReference>